<dbReference type="PANTHER" id="PTHR42983">
    <property type="entry name" value="DINITROGENASE IRON-MOLYBDENUM COFACTOR PROTEIN-RELATED"/>
    <property type="match status" value="1"/>
</dbReference>
<dbReference type="KEGG" id="pef:A7E78_09380"/>
<name>A0A1L3GQV3_9BACT</name>
<sequence>MKICFPVAVDNGINSELFSHFASAPKFLIIDTENSDIESVDNCDIKDPMKGCDPFAALQKKNLDAIIVDAIGDAIHQTMNMCGFRVFTATGSRLQQLTEAFKNEELEEIEPFYSQEAGRCGDEEDGCGHDHHAEEEVGEIKETPGNCVLQGGSGCADHDSDSCSGH</sequence>
<dbReference type="SUPFAM" id="SSF53146">
    <property type="entry name" value="Nitrogenase accessory factor-like"/>
    <property type="match status" value="1"/>
</dbReference>
<dbReference type="RefSeq" id="WP_072283988.1">
    <property type="nucleotide sequence ID" value="NZ_CP015519.1"/>
</dbReference>
<evidence type="ECO:0000313" key="3">
    <source>
        <dbReference type="Proteomes" id="UP000182517"/>
    </source>
</evidence>
<dbReference type="Proteomes" id="UP000182517">
    <property type="component" value="Chromosome"/>
</dbReference>
<gene>
    <name evidence="2" type="ORF">A7E78_09380</name>
</gene>
<evidence type="ECO:0000259" key="1">
    <source>
        <dbReference type="Pfam" id="PF02579"/>
    </source>
</evidence>
<dbReference type="PANTHER" id="PTHR42983:SF1">
    <property type="entry name" value="IRON-MOLYBDENUM PROTEIN"/>
    <property type="match status" value="1"/>
</dbReference>
<dbReference type="InterPro" id="IPR003731">
    <property type="entry name" value="Di-Nase_FeMo-co_biosynth"/>
</dbReference>
<keyword evidence="3" id="KW-1185">Reference proteome</keyword>
<dbReference type="STRING" id="1842532.A7E78_09380"/>
<feature type="domain" description="Dinitrogenase iron-molybdenum cofactor biosynthesis" evidence="1">
    <location>
        <begin position="15"/>
        <end position="102"/>
    </location>
</feature>
<accession>A0A1L3GQV3</accession>
<dbReference type="OrthoDB" id="9807451at2"/>
<organism evidence="2 3">
    <name type="scientific">Syntrophotalea acetylenivorans</name>
    <dbReference type="NCBI Taxonomy" id="1842532"/>
    <lineage>
        <taxon>Bacteria</taxon>
        <taxon>Pseudomonadati</taxon>
        <taxon>Thermodesulfobacteriota</taxon>
        <taxon>Desulfuromonadia</taxon>
        <taxon>Desulfuromonadales</taxon>
        <taxon>Syntrophotaleaceae</taxon>
        <taxon>Syntrophotalea</taxon>
    </lineage>
</organism>
<dbReference type="EMBL" id="CP015519">
    <property type="protein sequence ID" value="APG28028.1"/>
    <property type="molecule type" value="Genomic_DNA"/>
</dbReference>
<dbReference type="AlphaFoldDB" id="A0A1L3GQV3"/>
<evidence type="ECO:0000313" key="2">
    <source>
        <dbReference type="EMBL" id="APG28028.1"/>
    </source>
</evidence>
<reference evidence="2 3" key="1">
    <citation type="journal article" date="2017" name="Genome Announc.">
        <title>Complete Genome Sequences of Two Acetylene-Fermenting Pelobacter acetylenicus Strains.</title>
        <authorList>
            <person name="Sutton J.M."/>
            <person name="Baesman S.M."/>
            <person name="Fierst J.L."/>
            <person name="Poret-Peterson A.T."/>
            <person name="Oremland R.S."/>
            <person name="Dunlap D.S."/>
            <person name="Akob D.M."/>
        </authorList>
    </citation>
    <scope>NUCLEOTIDE SEQUENCE [LARGE SCALE GENOMIC DNA]</scope>
    <source>
        <strain evidence="2 3">SFB93</strain>
    </source>
</reference>
<dbReference type="InterPro" id="IPR036105">
    <property type="entry name" value="DiNase_FeMo-co_biosyn_sf"/>
</dbReference>
<protein>
    <recommendedName>
        <fullName evidence="1">Dinitrogenase iron-molybdenum cofactor biosynthesis domain-containing protein</fullName>
    </recommendedName>
</protein>
<dbReference type="Gene3D" id="3.30.420.130">
    <property type="entry name" value="Dinitrogenase iron-molybdenum cofactor biosynthesis domain"/>
    <property type="match status" value="1"/>
</dbReference>
<dbReference type="Pfam" id="PF02579">
    <property type="entry name" value="Nitro_FeMo-Co"/>
    <property type="match status" value="1"/>
</dbReference>
<proteinExistence type="predicted"/>